<feature type="chain" id="PRO_5014882978" evidence="2">
    <location>
        <begin position="22"/>
        <end position="120"/>
    </location>
</feature>
<gene>
    <name evidence="3" type="ORF">CO173_03370</name>
</gene>
<dbReference type="EMBL" id="PFWT01000013">
    <property type="protein sequence ID" value="PJA46233.1"/>
    <property type="molecule type" value="Genomic_DNA"/>
</dbReference>
<feature type="transmembrane region" description="Helical" evidence="1">
    <location>
        <begin position="91"/>
        <end position="111"/>
    </location>
</feature>
<evidence type="ECO:0000313" key="4">
    <source>
        <dbReference type="Proteomes" id="UP000231263"/>
    </source>
</evidence>
<feature type="signal peptide" evidence="2">
    <location>
        <begin position="1"/>
        <end position="21"/>
    </location>
</feature>
<evidence type="ECO:0000256" key="1">
    <source>
        <dbReference type="SAM" id="Phobius"/>
    </source>
</evidence>
<evidence type="ECO:0000256" key="2">
    <source>
        <dbReference type="SAM" id="SignalP"/>
    </source>
</evidence>
<organism evidence="3 4">
    <name type="scientific">Candidatus Uhrbacteria bacterium CG_4_9_14_3_um_filter_41_35</name>
    <dbReference type="NCBI Taxonomy" id="1975034"/>
    <lineage>
        <taxon>Bacteria</taxon>
        <taxon>Candidatus Uhriibacteriota</taxon>
    </lineage>
</organism>
<comment type="caution">
    <text evidence="3">The sequence shown here is derived from an EMBL/GenBank/DDBJ whole genome shotgun (WGS) entry which is preliminary data.</text>
</comment>
<name>A0A2M7XEC5_9BACT</name>
<feature type="transmembrane region" description="Helical" evidence="1">
    <location>
        <begin position="55"/>
        <end position="79"/>
    </location>
</feature>
<dbReference type="Proteomes" id="UP000231263">
    <property type="component" value="Unassembled WGS sequence"/>
</dbReference>
<keyword evidence="1" id="KW-1133">Transmembrane helix</keyword>
<keyword evidence="1" id="KW-0472">Membrane</keyword>
<evidence type="ECO:0000313" key="3">
    <source>
        <dbReference type="EMBL" id="PJA46233.1"/>
    </source>
</evidence>
<keyword evidence="2" id="KW-0732">Signal</keyword>
<proteinExistence type="predicted"/>
<keyword evidence="1" id="KW-0812">Transmembrane</keyword>
<dbReference type="AlphaFoldDB" id="A0A2M7XEC5"/>
<accession>A0A2M7XEC5</accession>
<dbReference type="InterPro" id="IPR043993">
    <property type="entry name" value="T4SS_pilin"/>
</dbReference>
<sequence length="120" mass="13012">MKKFITFFILTILLLPTISFAQISVDQTGITQTGESIYGSAQTNTRVGTYVAEKLITPLFSILGVIFLILFIYAGVLWMTDAGNAQNVGKAKSILASTIIGLIIILLAYGVSQYVFSVIQ</sequence>
<reference evidence="4" key="1">
    <citation type="submission" date="2017-09" db="EMBL/GenBank/DDBJ databases">
        <title>Depth-based differentiation of microbial function through sediment-hosted aquifers and enrichment of novel symbionts in the deep terrestrial subsurface.</title>
        <authorList>
            <person name="Probst A.J."/>
            <person name="Ladd B."/>
            <person name="Jarett J.K."/>
            <person name="Geller-Mcgrath D.E."/>
            <person name="Sieber C.M.K."/>
            <person name="Emerson J.B."/>
            <person name="Anantharaman K."/>
            <person name="Thomas B.C."/>
            <person name="Malmstrom R."/>
            <person name="Stieglmeier M."/>
            <person name="Klingl A."/>
            <person name="Woyke T."/>
            <person name="Ryan C.M."/>
            <person name="Banfield J.F."/>
        </authorList>
    </citation>
    <scope>NUCLEOTIDE SEQUENCE [LARGE SCALE GENOMIC DNA]</scope>
</reference>
<dbReference type="Pfam" id="PF18895">
    <property type="entry name" value="T4SS_pilin"/>
    <property type="match status" value="1"/>
</dbReference>
<protein>
    <submittedName>
        <fullName evidence="3">Uncharacterized protein</fullName>
    </submittedName>
</protein>